<keyword evidence="2 4" id="KW-0863">Zinc-finger</keyword>
<dbReference type="InterPro" id="IPR002893">
    <property type="entry name" value="Znf_MYND"/>
</dbReference>
<feature type="compositionally biased region" description="Low complexity" evidence="5">
    <location>
        <begin position="18"/>
        <end position="36"/>
    </location>
</feature>
<evidence type="ECO:0000256" key="4">
    <source>
        <dbReference type="PROSITE-ProRule" id="PRU00134"/>
    </source>
</evidence>
<evidence type="ECO:0000256" key="5">
    <source>
        <dbReference type="SAM" id="MobiDB-lite"/>
    </source>
</evidence>
<evidence type="ECO:0000256" key="2">
    <source>
        <dbReference type="ARBA" id="ARBA00022771"/>
    </source>
</evidence>
<dbReference type="EMBL" id="ML119658">
    <property type="protein sequence ID" value="RPA84557.1"/>
    <property type="molecule type" value="Genomic_DNA"/>
</dbReference>
<dbReference type="OrthoDB" id="432970at2759"/>
<keyword evidence="1" id="KW-0479">Metal-binding</keyword>
<keyword evidence="3" id="KW-0862">Zinc</keyword>
<protein>
    <recommendedName>
        <fullName evidence="6">MYND-type domain-containing protein</fullName>
    </recommendedName>
</protein>
<evidence type="ECO:0000313" key="8">
    <source>
        <dbReference type="Proteomes" id="UP000275078"/>
    </source>
</evidence>
<organism evidence="7 8">
    <name type="scientific">Ascobolus immersus RN42</name>
    <dbReference type="NCBI Taxonomy" id="1160509"/>
    <lineage>
        <taxon>Eukaryota</taxon>
        <taxon>Fungi</taxon>
        <taxon>Dikarya</taxon>
        <taxon>Ascomycota</taxon>
        <taxon>Pezizomycotina</taxon>
        <taxon>Pezizomycetes</taxon>
        <taxon>Pezizales</taxon>
        <taxon>Ascobolaceae</taxon>
        <taxon>Ascobolus</taxon>
    </lineage>
</organism>
<feature type="region of interest" description="Disordered" evidence="5">
    <location>
        <begin position="1"/>
        <end position="65"/>
    </location>
</feature>
<evidence type="ECO:0000256" key="1">
    <source>
        <dbReference type="ARBA" id="ARBA00022723"/>
    </source>
</evidence>
<reference evidence="7 8" key="1">
    <citation type="journal article" date="2018" name="Nat. Ecol. Evol.">
        <title>Pezizomycetes genomes reveal the molecular basis of ectomycorrhizal truffle lifestyle.</title>
        <authorList>
            <person name="Murat C."/>
            <person name="Payen T."/>
            <person name="Noel B."/>
            <person name="Kuo A."/>
            <person name="Morin E."/>
            <person name="Chen J."/>
            <person name="Kohler A."/>
            <person name="Krizsan K."/>
            <person name="Balestrini R."/>
            <person name="Da Silva C."/>
            <person name="Montanini B."/>
            <person name="Hainaut M."/>
            <person name="Levati E."/>
            <person name="Barry K.W."/>
            <person name="Belfiori B."/>
            <person name="Cichocki N."/>
            <person name="Clum A."/>
            <person name="Dockter R.B."/>
            <person name="Fauchery L."/>
            <person name="Guy J."/>
            <person name="Iotti M."/>
            <person name="Le Tacon F."/>
            <person name="Lindquist E.A."/>
            <person name="Lipzen A."/>
            <person name="Malagnac F."/>
            <person name="Mello A."/>
            <person name="Molinier V."/>
            <person name="Miyauchi S."/>
            <person name="Poulain J."/>
            <person name="Riccioni C."/>
            <person name="Rubini A."/>
            <person name="Sitrit Y."/>
            <person name="Splivallo R."/>
            <person name="Traeger S."/>
            <person name="Wang M."/>
            <person name="Zifcakova L."/>
            <person name="Wipf D."/>
            <person name="Zambonelli A."/>
            <person name="Paolocci F."/>
            <person name="Nowrousian M."/>
            <person name="Ottonello S."/>
            <person name="Baldrian P."/>
            <person name="Spatafora J.W."/>
            <person name="Henrissat B."/>
            <person name="Nagy L.G."/>
            <person name="Aury J.M."/>
            <person name="Wincker P."/>
            <person name="Grigoriev I.V."/>
            <person name="Bonfante P."/>
            <person name="Martin F.M."/>
        </authorList>
    </citation>
    <scope>NUCLEOTIDE SEQUENCE [LARGE SCALE GENOMIC DNA]</scope>
    <source>
        <strain evidence="7 8">RN42</strain>
    </source>
</reference>
<evidence type="ECO:0000256" key="3">
    <source>
        <dbReference type="ARBA" id="ARBA00022833"/>
    </source>
</evidence>
<accession>A0A3N4IGJ4</accession>
<evidence type="ECO:0000259" key="6">
    <source>
        <dbReference type="PROSITE" id="PS50865"/>
    </source>
</evidence>
<dbReference type="PROSITE" id="PS50865">
    <property type="entry name" value="ZF_MYND_2"/>
    <property type="match status" value="1"/>
</dbReference>
<proteinExistence type="predicted"/>
<keyword evidence="8" id="KW-1185">Reference proteome</keyword>
<dbReference type="GO" id="GO:0008270">
    <property type="term" value="F:zinc ion binding"/>
    <property type="evidence" value="ECO:0007669"/>
    <property type="project" value="UniProtKB-KW"/>
</dbReference>
<dbReference type="Proteomes" id="UP000275078">
    <property type="component" value="Unassembled WGS sequence"/>
</dbReference>
<gene>
    <name evidence="7" type="ORF">BJ508DRAFT_412630</name>
</gene>
<dbReference type="Pfam" id="PF01753">
    <property type="entry name" value="zf-MYND"/>
    <property type="match status" value="1"/>
</dbReference>
<sequence length="315" mass="34064">MSINIPGRGSIFSSASKTSGNPAAASATTSTSETPTFLASSNDARPPSRDNVDPPSTTPIPYHGLLGHPTSSPFPFTRVINLPTGLICPPKTSPNAPLPPHLDQQHKDVLRDLKSTYEPEFWQLLSARAGGAAVPCAICNKETATKLHHGFFSFLNPDAVGGLGRDGLLMYGVAIWDIVIPCCDSDFTKTDVNERSQEITVKTTCLKEAEEVARSFVGRVWGGKPISKVGVKCQGCGKVWEGDPLSDELVGEDGWGRAMRKELKRCTGCRSVGYCGRECQKKGWKEHKYMCPLLGGAAKARFEIDKAIQEEAEKE</sequence>
<dbReference type="AlphaFoldDB" id="A0A3N4IGJ4"/>
<name>A0A3N4IGJ4_ASCIM</name>
<feature type="domain" description="MYND-type" evidence="6">
    <location>
        <begin position="233"/>
        <end position="291"/>
    </location>
</feature>
<dbReference type="SUPFAM" id="SSF144232">
    <property type="entry name" value="HIT/MYND zinc finger-like"/>
    <property type="match status" value="1"/>
</dbReference>
<dbReference type="Gene3D" id="6.10.140.2220">
    <property type="match status" value="1"/>
</dbReference>
<evidence type="ECO:0000313" key="7">
    <source>
        <dbReference type="EMBL" id="RPA84557.1"/>
    </source>
</evidence>